<keyword evidence="3" id="KW-1015">Disulfide bond</keyword>
<dbReference type="Gene3D" id="3.90.1280.10">
    <property type="entry name" value="HSP33 redox switch-like"/>
    <property type="match status" value="1"/>
</dbReference>
<keyword evidence="2" id="KW-0862">Zinc</keyword>
<dbReference type="PANTHER" id="PTHR30111:SF1">
    <property type="entry name" value="33 KDA CHAPERONIN"/>
    <property type="match status" value="1"/>
</dbReference>
<dbReference type="GO" id="GO:0005737">
    <property type="term" value="C:cytoplasm"/>
    <property type="evidence" value="ECO:0007669"/>
    <property type="project" value="InterPro"/>
</dbReference>
<dbReference type="GO" id="GO:0044183">
    <property type="term" value="F:protein folding chaperone"/>
    <property type="evidence" value="ECO:0007669"/>
    <property type="project" value="TreeGrafter"/>
</dbReference>
<evidence type="ECO:0000256" key="2">
    <source>
        <dbReference type="ARBA" id="ARBA00022833"/>
    </source>
</evidence>
<dbReference type="AlphaFoldDB" id="A0AAW1T187"/>
<dbReference type="InterPro" id="IPR016154">
    <property type="entry name" value="Heat_shock_Hsp33_C"/>
</dbReference>
<dbReference type="SUPFAM" id="SSF118352">
    <property type="entry name" value="HSP33 redox switch-like"/>
    <property type="match status" value="1"/>
</dbReference>
<dbReference type="InterPro" id="IPR016153">
    <property type="entry name" value="Heat_shock_Hsp33_N"/>
</dbReference>
<evidence type="ECO:0000256" key="6">
    <source>
        <dbReference type="SAM" id="MobiDB-lite"/>
    </source>
</evidence>
<dbReference type="EMBL" id="JALJOV010000610">
    <property type="protein sequence ID" value="KAK9862408.1"/>
    <property type="molecule type" value="Genomic_DNA"/>
</dbReference>
<dbReference type="PANTHER" id="PTHR30111">
    <property type="entry name" value="33 KDA CHAPERONIN"/>
    <property type="match status" value="1"/>
</dbReference>
<dbReference type="Pfam" id="PF01430">
    <property type="entry name" value="HSP33"/>
    <property type="match status" value="1"/>
</dbReference>
<evidence type="ECO:0000313" key="8">
    <source>
        <dbReference type="Proteomes" id="UP001485043"/>
    </source>
</evidence>
<evidence type="ECO:0000313" key="7">
    <source>
        <dbReference type="EMBL" id="KAK9862408.1"/>
    </source>
</evidence>
<feature type="region of interest" description="Disordered" evidence="6">
    <location>
        <begin position="344"/>
        <end position="364"/>
    </location>
</feature>
<gene>
    <name evidence="7" type="ORF">WJX84_008073</name>
</gene>
<reference evidence="7 8" key="1">
    <citation type="journal article" date="2024" name="Nat. Commun.">
        <title>Phylogenomics reveals the evolutionary origins of lichenization in chlorophyte algae.</title>
        <authorList>
            <person name="Puginier C."/>
            <person name="Libourel C."/>
            <person name="Otte J."/>
            <person name="Skaloud P."/>
            <person name="Haon M."/>
            <person name="Grisel S."/>
            <person name="Petersen M."/>
            <person name="Berrin J.G."/>
            <person name="Delaux P.M."/>
            <person name="Dal Grande F."/>
            <person name="Keller J."/>
        </authorList>
    </citation>
    <scope>NUCLEOTIDE SEQUENCE [LARGE SCALE GENOMIC DNA]</scope>
    <source>
        <strain evidence="7 8">SAG 2523</strain>
    </source>
</reference>
<keyword evidence="4" id="KW-0143">Chaperone</keyword>
<keyword evidence="8" id="KW-1185">Reference proteome</keyword>
<evidence type="ECO:0000256" key="4">
    <source>
        <dbReference type="ARBA" id="ARBA00023186"/>
    </source>
</evidence>
<keyword evidence="5" id="KW-0676">Redox-active center</keyword>
<proteinExistence type="predicted"/>
<comment type="caution">
    <text evidence="7">The sequence shown here is derived from an EMBL/GenBank/DDBJ whole genome shotgun (WGS) entry which is preliminary data.</text>
</comment>
<evidence type="ECO:0000256" key="1">
    <source>
        <dbReference type="ARBA" id="ARBA00022490"/>
    </source>
</evidence>
<dbReference type="CDD" id="cd00498">
    <property type="entry name" value="Hsp33"/>
    <property type="match status" value="1"/>
</dbReference>
<protein>
    <submittedName>
        <fullName evidence="7">Uncharacterized protein</fullName>
    </submittedName>
</protein>
<name>A0AAW1T187_9CHLO</name>
<dbReference type="GO" id="GO:0042026">
    <property type="term" value="P:protein refolding"/>
    <property type="evidence" value="ECO:0007669"/>
    <property type="project" value="TreeGrafter"/>
</dbReference>
<dbReference type="Proteomes" id="UP001485043">
    <property type="component" value="Unassembled WGS sequence"/>
</dbReference>
<dbReference type="InterPro" id="IPR000397">
    <property type="entry name" value="Heat_shock_Hsp33"/>
</dbReference>
<dbReference type="GO" id="GO:0051082">
    <property type="term" value="F:unfolded protein binding"/>
    <property type="evidence" value="ECO:0007669"/>
    <property type="project" value="InterPro"/>
</dbReference>
<evidence type="ECO:0000256" key="5">
    <source>
        <dbReference type="ARBA" id="ARBA00023284"/>
    </source>
</evidence>
<organism evidence="7 8">
    <name type="scientific">Apatococcus fuscideae</name>
    <dbReference type="NCBI Taxonomy" id="2026836"/>
    <lineage>
        <taxon>Eukaryota</taxon>
        <taxon>Viridiplantae</taxon>
        <taxon>Chlorophyta</taxon>
        <taxon>core chlorophytes</taxon>
        <taxon>Trebouxiophyceae</taxon>
        <taxon>Chlorellales</taxon>
        <taxon>Chlorellaceae</taxon>
        <taxon>Apatococcus</taxon>
    </lineage>
</organism>
<evidence type="ECO:0000256" key="3">
    <source>
        <dbReference type="ARBA" id="ARBA00023157"/>
    </source>
</evidence>
<keyword evidence="1" id="KW-0963">Cytoplasm</keyword>
<dbReference type="Gene3D" id="3.55.30.10">
    <property type="entry name" value="Hsp33 domain"/>
    <property type="match status" value="1"/>
</dbReference>
<accession>A0AAW1T187</accession>
<sequence>MQLQSSRNCSASISSSSTRHTPLWNTWLCFRPARELPLNLNLFRRTGASLKCSGARQDEVLRSMSENGEVSILTVDGTRLVAEACRRHQTAPTASAALGRALLGVLLMGCFKAEGETTQATFNGDGILNGLQVISTSSGLVKGKVGNSLADPPLRPDGKLNVGGAVGKGVLAIVRNHEKWARPYTGLVPIVTGEVGDDLASYLVESEQSNSALGLGVSIQKDASVRAAGGFLIQVLPNASEETLQQLEQNLAGVTSVTSLLHEGATPLDIAQRLLTNLGMTDVQFSLKPKYGPCDRAELRERMKRVVALLGADEVDRILEQEGKIEVKCEFCQDLELFDKEEVKPLIQQSRPDPRLEDLTSSPR</sequence>
<dbReference type="SUPFAM" id="SSF64397">
    <property type="entry name" value="Hsp33 domain"/>
    <property type="match status" value="1"/>
</dbReference>